<evidence type="ECO:0008006" key="3">
    <source>
        <dbReference type="Google" id="ProtNLM"/>
    </source>
</evidence>
<dbReference type="EMBL" id="BAAALD010000172">
    <property type="protein sequence ID" value="GAA1127577.1"/>
    <property type="molecule type" value="Genomic_DNA"/>
</dbReference>
<comment type="caution">
    <text evidence="1">The sequence shown here is derived from an EMBL/GenBank/DDBJ whole genome shotgun (WGS) entry which is preliminary data.</text>
</comment>
<gene>
    <name evidence="1" type="ORF">GCM10009663_76830</name>
</gene>
<name>A0ABN1UAR0_9ACTN</name>
<dbReference type="InterPro" id="IPR021456">
    <property type="entry name" value="DUF3107"/>
</dbReference>
<keyword evidence="2" id="KW-1185">Reference proteome</keyword>
<evidence type="ECO:0000313" key="2">
    <source>
        <dbReference type="Proteomes" id="UP001499987"/>
    </source>
</evidence>
<accession>A0ABN1UAR0</accession>
<reference evidence="1 2" key="1">
    <citation type="journal article" date="2019" name="Int. J. Syst. Evol. Microbiol.">
        <title>The Global Catalogue of Microorganisms (GCM) 10K type strain sequencing project: providing services to taxonomists for standard genome sequencing and annotation.</title>
        <authorList>
            <consortium name="The Broad Institute Genomics Platform"/>
            <consortium name="The Broad Institute Genome Sequencing Center for Infectious Disease"/>
            <person name="Wu L."/>
            <person name="Ma J."/>
        </authorList>
    </citation>
    <scope>NUCLEOTIDE SEQUENCE [LARGE SCALE GENOMIC DNA]</scope>
    <source>
        <strain evidence="1 2">JCM 13002</strain>
    </source>
</reference>
<dbReference type="Proteomes" id="UP001499987">
    <property type="component" value="Unassembled WGS sequence"/>
</dbReference>
<dbReference type="Pfam" id="PF11305">
    <property type="entry name" value="DUF3107"/>
    <property type="match status" value="1"/>
</dbReference>
<sequence>MKPYGAAISDACSNNARGWLQPGGTEAVEVKIGVQNAPREIVLESPQTADEVEGAIAKALEGTSKLLVLADEHGRRVIVPAERLAYVEIGEPSIRKVGFGTL</sequence>
<proteinExistence type="predicted"/>
<protein>
    <recommendedName>
        <fullName evidence="3">DUF3107 domain-containing protein</fullName>
    </recommendedName>
</protein>
<organism evidence="1 2">
    <name type="scientific">Kitasatospora arboriphila</name>
    <dbReference type="NCBI Taxonomy" id="258052"/>
    <lineage>
        <taxon>Bacteria</taxon>
        <taxon>Bacillati</taxon>
        <taxon>Actinomycetota</taxon>
        <taxon>Actinomycetes</taxon>
        <taxon>Kitasatosporales</taxon>
        <taxon>Streptomycetaceae</taxon>
        <taxon>Kitasatospora</taxon>
    </lineage>
</organism>
<evidence type="ECO:0000313" key="1">
    <source>
        <dbReference type="EMBL" id="GAA1127577.1"/>
    </source>
</evidence>